<accession>A0ABX7MIK7</accession>
<protein>
    <submittedName>
        <fullName evidence="1">Uncharacterized protein</fullName>
    </submittedName>
</protein>
<organism evidence="1 2">
    <name type="scientific">Erwinia amylovora</name>
    <name type="common">Fire blight bacteria</name>
    <dbReference type="NCBI Taxonomy" id="552"/>
    <lineage>
        <taxon>Bacteria</taxon>
        <taxon>Pseudomonadati</taxon>
        <taxon>Pseudomonadota</taxon>
        <taxon>Gammaproteobacteria</taxon>
        <taxon>Enterobacterales</taxon>
        <taxon>Erwiniaceae</taxon>
        <taxon>Erwinia</taxon>
    </lineage>
</organism>
<name>A0ABX7MIK7_ERWAM</name>
<gene>
    <name evidence="1" type="ORF">JGC47_02030</name>
</gene>
<keyword evidence="2" id="KW-1185">Reference proteome</keyword>
<reference evidence="1 2" key="1">
    <citation type="submission" date="2020-12" db="EMBL/GenBank/DDBJ databases">
        <title>Genome sequence of Erwinia amylovora ATCC15580, a type strain.</title>
        <authorList>
            <person name="Kang I.-J."/>
            <person name="Roh E."/>
        </authorList>
    </citation>
    <scope>NUCLEOTIDE SEQUENCE [LARGE SCALE GENOMIC DNA]</scope>
    <source>
        <strain evidence="1 2">ATCC 15580</strain>
    </source>
</reference>
<dbReference type="EMBL" id="CP066796">
    <property type="protein sequence ID" value="QSI92141.1"/>
    <property type="molecule type" value="Genomic_DNA"/>
</dbReference>
<dbReference type="GeneID" id="97604718"/>
<dbReference type="RefSeq" id="WP_013036268.1">
    <property type="nucleotide sequence ID" value="NZ_CP024970.1"/>
</dbReference>
<evidence type="ECO:0000313" key="1">
    <source>
        <dbReference type="EMBL" id="QSI92141.1"/>
    </source>
</evidence>
<evidence type="ECO:0000313" key="2">
    <source>
        <dbReference type="Proteomes" id="UP000662840"/>
    </source>
</evidence>
<sequence>MRQVSALIYDRVGSCFKFGDVNSSLRKAQLPIITIVKMLAIGIDFPPVNSQVLHSKCDAHIEILNGDDQSLHLIQTAQNTFTSSGLALVKRH</sequence>
<proteinExistence type="predicted"/>
<dbReference type="Proteomes" id="UP000662840">
    <property type="component" value="Chromosome"/>
</dbReference>